<dbReference type="PANTHER" id="PTHR12166">
    <property type="entry name" value="CALCIUM-DEPENDENT SECRETION ACTIVATOR"/>
    <property type="match status" value="1"/>
</dbReference>
<dbReference type="InterPro" id="IPR033227">
    <property type="entry name" value="CAPS"/>
</dbReference>
<dbReference type="AlphaFoldDB" id="A0A914ZIL0"/>
<keyword evidence="4" id="KW-1185">Reference proteome</keyword>
<feature type="compositionally biased region" description="Basic residues" evidence="2">
    <location>
        <begin position="237"/>
        <end position="249"/>
    </location>
</feature>
<dbReference type="Proteomes" id="UP000887569">
    <property type="component" value="Unplaced"/>
</dbReference>
<dbReference type="GO" id="GO:1990504">
    <property type="term" value="P:dense core granule exocytosis"/>
    <property type="evidence" value="ECO:0007669"/>
    <property type="project" value="InterPro"/>
</dbReference>
<dbReference type="GO" id="GO:0046872">
    <property type="term" value="F:metal ion binding"/>
    <property type="evidence" value="ECO:0007669"/>
    <property type="project" value="UniProtKB-KW"/>
</dbReference>
<reference evidence="5 6" key="1">
    <citation type="submission" date="2022-11" db="UniProtKB">
        <authorList>
            <consortium name="WormBaseParasite"/>
        </authorList>
    </citation>
    <scope>IDENTIFICATION</scope>
</reference>
<dbReference type="Pfam" id="PF25341">
    <property type="entry name" value="C2_CAPS"/>
    <property type="match status" value="1"/>
</dbReference>
<evidence type="ECO:0000256" key="1">
    <source>
        <dbReference type="ARBA" id="ARBA00022723"/>
    </source>
</evidence>
<dbReference type="WBParaSite" id="PgB03_g091_t12">
    <property type="protein sequence ID" value="PgB03_g091_t12"/>
    <property type="gene ID" value="PgB03_g091"/>
</dbReference>
<dbReference type="WBParaSite" id="PgB03_g091_t13">
    <property type="protein sequence ID" value="PgB03_g091_t13"/>
    <property type="gene ID" value="PgB03_g091"/>
</dbReference>
<organism evidence="4 6">
    <name type="scientific">Parascaris univalens</name>
    <name type="common">Nematode worm</name>
    <dbReference type="NCBI Taxonomy" id="6257"/>
    <lineage>
        <taxon>Eukaryota</taxon>
        <taxon>Metazoa</taxon>
        <taxon>Ecdysozoa</taxon>
        <taxon>Nematoda</taxon>
        <taxon>Chromadorea</taxon>
        <taxon>Rhabditida</taxon>
        <taxon>Spirurina</taxon>
        <taxon>Ascaridomorpha</taxon>
        <taxon>Ascaridoidea</taxon>
        <taxon>Ascarididae</taxon>
        <taxon>Parascaris</taxon>
    </lineage>
</organism>
<dbReference type="GO" id="GO:0016079">
    <property type="term" value="P:synaptic vesicle exocytosis"/>
    <property type="evidence" value="ECO:0007669"/>
    <property type="project" value="InterPro"/>
</dbReference>
<sequence length="343" mass="39523">MARRQLKVNKQELARIKDRFQSFLKGETQIAADEAFTKAIESYFEVFLKSERVQKVVQAGGFSQYDFREVFRCNIEKRIRSLPEIDGLSKDTVLNSWMTKFDTIIRGDEDTLQARQGRGRLRGVNQSNADLILLKDQLYDMFQQILSVKKFEHQIIFNALQLDNPDEQAAAIRREVATREEALRDMSKMKKLMPKFVVKDMETLFIDETRQSINLLISNLESVPVTPRGQTVGGRKKDSKGRSSLKRRTSSSSLNKCDSDDDVSLTKSDVVLSFNLEVVVMEVQNLKSISPNRIVYCTMEVDGCSKLQTDHAEASKPSLLRIRTVWRRLNIDILLVTYNNKRW</sequence>
<evidence type="ECO:0000313" key="5">
    <source>
        <dbReference type="WBParaSite" id="PgB03_g091_t12"/>
    </source>
</evidence>
<evidence type="ECO:0000256" key="2">
    <source>
        <dbReference type="SAM" id="MobiDB-lite"/>
    </source>
</evidence>
<feature type="domain" description="CAPS C2" evidence="3">
    <location>
        <begin position="295"/>
        <end position="318"/>
    </location>
</feature>
<evidence type="ECO:0000313" key="6">
    <source>
        <dbReference type="WBParaSite" id="PgB03_g091_t13"/>
    </source>
</evidence>
<name>A0A914ZIL0_PARUN</name>
<evidence type="ECO:0000313" key="4">
    <source>
        <dbReference type="Proteomes" id="UP000887569"/>
    </source>
</evidence>
<dbReference type="PANTHER" id="PTHR12166:SF8">
    <property type="entry name" value="CALCIUM-DEPENDENT SECRETION ACTIVATOR"/>
    <property type="match status" value="1"/>
</dbReference>
<keyword evidence="1" id="KW-0479">Metal-binding</keyword>
<protein>
    <submittedName>
        <fullName evidence="5 6">Calcium-dependent secretion activator</fullName>
    </submittedName>
</protein>
<proteinExistence type="predicted"/>
<feature type="region of interest" description="Disordered" evidence="2">
    <location>
        <begin position="227"/>
        <end position="261"/>
    </location>
</feature>
<accession>A0A914ZIL0</accession>
<dbReference type="InterPro" id="IPR057457">
    <property type="entry name" value="CAPS_C2"/>
</dbReference>
<dbReference type="GO" id="GO:0098793">
    <property type="term" value="C:presynapse"/>
    <property type="evidence" value="ECO:0007669"/>
    <property type="project" value="GOC"/>
</dbReference>
<evidence type="ECO:0000259" key="3">
    <source>
        <dbReference type="Pfam" id="PF25341"/>
    </source>
</evidence>